<dbReference type="Proteomes" id="UP000254134">
    <property type="component" value="Unassembled WGS sequence"/>
</dbReference>
<protein>
    <submittedName>
        <fullName evidence="3">Sporulation and spore germination</fullName>
    </submittedName>
</protein>
<dbReference type="AlphaFoldDB" id="A0A7M2YUU7"/>
<name>A0A7M2YUU7_9ACTN</name>
<evidence type="ECO:0000259" key="2">
    <source>
        <dbReference type="Pfam" id="PF10646"/>
    </source>
</evidence>
<keyword evidence="4" id="KW-1185">Reference proteome</keyword>
<evidence type="ECO:0000313" key="4">
    <source>
        <dbReference type="Proteomes" id="UP000254134"/>
    </source>
</evidence>
<feature type="signal peptide" evidence="1">
    <location>
        <begin position="1"/>
        <end position="24"/>
    </location>
</feature>
<evidence type="ECO:0000256" key="1">
    <source>
        <dbReference type="SAM" id="SignalP"/>
    </source>
</evidence>
<reference evidence="4" key="2">
    <citation type="journal article" date="2019" name="MicrobiologyOpen">
        <title>High-quality draft genome sequence of Gaiella occulta isolated from a 150 meter deep mineral water borehole and comparison with the genome sequences of other deep-branching lineages of the phylum Actinobacteria.</title>
        <authorList>
            <person name="Severino R."/>
            <person name="Froufe H.J.C."/>
            <person name="Barroso C."/>
            <person name="Albuquerque L."/>
            <person name="Lobo-da-Cunha A."/>
            <person name="da Costa M.S."/>
            <person name="Egas C."/>
        </authorList>
    </citation>
    <scope>NUCLEOTIDE SEQUENCE [LARGE SCALE GENOMIC DNA]</scope>
    <source>
        <strain evidence="4">F2-233</strain>
    </source>
</reference>
<comment type="caution">
    <text evidence="3">The sequence shown here is derived from an EMBL/GenBank/DDBJ whole genome shotgun (WGS) entry which is preliminary data.</text>
</comment>
<dbReference type="EMBL" id="QQZY01000010">
    <property type="protein sequence ID" value="RDI73389.1"/>
    <property type="molecule type" value="Genomic_DNA"/>
</dbReference>
<gene>
    <name evidence="3" type="ORF">Gocc_2989</name>
</gene>
<proteinExistence type="predicted"/>
<feature type="domain" description="GerMN" evidence="2">
    <location>
        <begin position="193"/>
        <end position="304"/>
    </location>
</feature>
<evidence type="ECO:0000313" key="3">
    <source>
        <dbReference type="EMBL" id="RDI73389.1"/>
    </source>
</evidence>
<dbReference type="Pfam" id="PF10646">
    <property type="entry name" value="Germane"/>
    <property type="match status" value="1"/>
</dbReference>
<organism evidence="3 4">
    <name type="scientific">Gaiella occulta</name>
    <dbReference type="NCBI Taxonomy" id="1002870"/>
    <lineage>
        <taxon>Bacteria</taxon>
        <taxon>Bacillati</taxon>
        <taxon>Actinomycetota</taxon>
        <taxon>Thermoleophilia</taxon>
        <taxon>Gaiellales</taxon>
        <taxon>Gaiellaceae</taxon>
        <taxon>Gaiella</taxon>
    </lineage>
</organism>
<dbReference type="InterPro" id="IPR019606">
    <property type="entry name" value="GerMN"/>
</dbReference>
<dbReference type="OrthoDB" id="9255860at2"/>
<accession>A0A7M2YUU7</accession>
<sequence>MRIAVRGISLAAALVLLSASAATAALPPGWKVCANRLRGYAIGYPGGWYTAQLRASERCSAFDPQPFRVEPGTERPLTRLQVSIEAASAVRVAGWFTDRRFTHGRYAPTRVNGRGGYRFEAVANNQGIFPAGTRFYGYVLDRGGRAFVVQTAVPPQRSGYASFKTVVDRAVASVRFFSPHRTTQAAGRRAVRVYFSNPRLQRDPTSCSEVFARRRSVPTFRSREQTLTAALRSLLRGPSHAERARGYRSWFSTRTADSLRGVRILPAGLVRIDFADLSGLIHNAGSSCGSASLLAALTTTVRDLLPRARPVYSLDGSCRAFSDWLQQVPPRTCPPTRQ</sequence>
<dbReference type="RefSeq" id="WP_114797371.1">
    <property type="nucleotide sequence ID" value="NZ_QQZY01000010.1"/>
</dbReference>
<feature type="chain" id="PRO_5038841344" evidence="1">
    <location>
        <begin position="25"/>
        <end position="338"/>
    </location>
</feature>
<keyword evidence="1" id="KW-0732">Signal</keyword>
<reference evidence="3 4" key="1">
    <citation type="submission" date="2018-07" db="EMBL/GenBank/DDBJ databases">
        <title>High-quality-draft genome sequence of Gaiella occulta.</title>
        <authorList>
            <person name="Severino R."/>
            <person name="Froufe H.J.C."/>
            <person name="Rainey F.A."/>
            <person name="Barroso C."/>
            <person name="Albuquerque L."/>
            <person name="Lobo-Da-Cunha A."/>
            <person name="Da Costa M.S."/>
            <person name="Egas C."/>
        </authorList>
    </citation>
    <scope>NUCLEOTIDE SEQUENCE [LARGE SCALE GENOMIC DNA]</scope>
    <source>
        <strain evidence="3 4">F2-233</strain>
    </source>
</reference>